<evidence type="ECO:0000256" key="2">
    <source>
        <dbReference type="ARBA" id="ARBA00010617"/>
    </source>
</evidence>
<dbReference type="SUPFAM" id="SSF48264">
    <property type="entry name" value="Cytochrome P450"/>
    <property type="match status" value="1"/>
</dbReference>
<dbReference type="KEGG" id="qsa:O6P43_001126"/>
<comment type="subcellular location">
    <subcellularLocation>
        <location evidence="1">Membrane</location>
        <topology evidence="1">Single-pass membrane protein</topology>
    </subcellularLocation>
</comment>
<evidence type="ECO:0000256" key="6">
    <source>
        <dbReference type="ARBA" id="ARBA00022989"/>
    </source>
</evidence>
<evidence type="ECO:0000256" key="11">
    <source>
        <dbReference type="PIRSR" id="PIRSR602401-1"/>
    </source>
</evidence>
<dbReference type="InterPro" id="IPR017972">
    <property type="entry name" value="Cyt_P450_CS"/>
</dbReference>
<keyword evidence="4 13" id="KW-0812">Transmembrane</keyword>
<keyword evidence="9 12" id="KW-0503">Monooxygenase</keyword>
<dbReference type="EMBL" id="JARAOO010000001">
    <property type="protein sequence ID" value="KAJ7981930.1"/>
    <property type="molecule type" value="Genomic_DNA"/>
</dbReference>
<sequence length="516" mass="58970">MGISVWVVLSVIVVVLIWAWKVVNWLWLRPKKLEKRLRKEGLAGNSYKFFYGDFKQVAKISREARSKSMDIFSNDIVWRASPFVHQIVKNYGKNSFMWIGTIPRVVIMDPEQIKDILAKNYDFGKPHTNPLIKLLASGLADYEGEKWAKHRKIINPAFKLEKLKLMLTKFDQSCNDMIKNWEALVSPKGSYELDVWPSLQNFSCDAISRTAFGSSYEEGRRIFQLLKVQAELTMKVVRSVYIPGWRFLPTALNKKMKENDRDIRDSLKGIINKREKAMKAGESANNDLLGILLESNLKEIKEHVNNKNVGLSIDEVIEECKLFYFAGQETTSNLLVWTMVLLSRHPNWQSRARDEVLEVFGNQKPDFDGLSRLKIVTMILYEVLRLYPPATMLTRATHKEMKLGKLSLPAGVEIALPIVLVHHDHELWGNDAKEFKPERFIEGVSKATKGQLSFFPFGGGPRVCIGQNFAILEGKIALSFILQRFSFELSPAYAHAPVTVVTLSPQHGARIILHKL</sequence>
<evidence type="ECO:0000313" key="14">
    <source>
        <dbReference type="EMBL" id="KAJ7981930.1"/>
    </source>
</evidence>
<evidence type="ECO:0000256" key="13">
    <source>
        <dbReference type="SAM" id="Phobius"/>
    </source>
</evidence>
<comment type="similarity">
    <text evidence="2 12">Belongs to the cytochrome P450 family.</text>
</comment>
<name>A0AAD7QI47_QUISA</name>
<evidence type="ECO:0000256" key="1">
    <source>
        <dbReference type="ARBA" id="ARBA00004167"/>
    </source>
</evidence>
<reference evidence="14 15" key="1">
    <citation type="journal article" date="2023" name="Science">
        <title>Elucidation of the pathway for biosynthesis of saponin adjuvants from the soapbark tree.</title>
        <authorList>
            <person name="Reed J."/>
            <person name="Orme A."/>
            <person name="El-Demerdash A."/>
            <person name="Owen C."/>
            <person name="Martin L.B.B."/>
            <person name="Misra R.C."/>
            <person name="Kikuchi S."/>
            <person name="Rejzek M."/>
            <person name="Martin A.C."/>
            <person name="Harkess A."/>
            <person name="Leebens-Mack J."/>
            <person name="Louveau T."/>
            <person name="Stephenson M.J."/>
            <person name="Osbourn A."/>
        </authorList>
    </citation>
    <scope>NUCLEOTIDE SEQUENCE [LARGE SCALE GENOMIC DNA]</scope>
    <source>
        <strain evidence="14">S10</strain>
    </source>
</reference>
<evidence type="ECO:0000256" key="9">
    <source>
        <dbReference type="ARBA" id="ARBA00023033"/>
    </source>
</evidence>
<dbReference type="Gene3D" id="1.10.630.10">
    <property type="entry name" value="Cytochrome P450"/>
    <property type="match status" value="1"/>
</dbReference>
<evidence type="ECO:0000256" key="3">
    <source>
        <dbReference type="ARBA" id="ARBA00022617"/>
    </source>
</evidence>
<keyword evidence="10 13" id="KW-0472">Membrane</keyword>
<dbReference type="AlphaFoldDB" id="A0AAD7QI47"/>
<dbReference type="CDD" id="cd20642">
    <property type="entry name" value="CYP72"/>
    <property type="match status" value="1"/>
</dbReference>
<proteinExistence type="inferred from homology"/>
<dbReference type="InterPro" id="IPR002401">
    <property type="entry name" value="Cyt_P450_E_grp-I"/>
</dbReference>
<dbReference type="GO" id="GO:0004497">
    <property type="term" value="F:monooxygenase activity"/>
    <property type="evidence" value="ECO:0007669"/>
    <property type="project" value="UniProtKB-KW"/>
</dbReference>
<feature type="binding site" description="axial binding residue" evidence="11">
    <location>
        <position position="464"/>
    </location>
    <ligand>
        <name>heme</name>
        <dbReference type="ChEBI" id="CHEBI:30413"/>
    </ligand>
    <ligandPart>
        <name>Fe</name>
        <dbReference type="ChEBI" id="CHEBI:18248"/>
    </ligandPart>
</feature>
<comment type="cofactor">
    <cofactor evidence="11">
        <name>heme</name>
        <dbReference type="ChEBI" id="CHEBI:30413"/>
    </cofactor>
</comment>
<evidence type="ECO:0000313" key="15">
    <source>
        <dbReference type="Proteomes" id="UP001163823"/>
    </source>
</evidence>
<dbReference type="GO" id="GO:0016020">
    <property type="term" value="C:membrane"/>
    <property type="evidence" value="ECO:0007669"/>
    <property type="project" value="UniProtKB-SubCell"/>
</dbReference>
<dbReference type="PRINTS" id="PR00463">
    <property type="entry name" value="EP450I"/>
</dbReference>
<evidence type="ECO:0000256" key="12">
    <source>
        <dbReference type="RuleBase" id="RU000461"/>
    </source>
</evidence>
<evidence type="ECO:0000256" key="10">
    <source>
        <dbReference type="ARBA" id="ARBA00023136"/>
    </source>
</evidence>
<feature type="transmembrane region" description="Helical" evidence="13">
    <location>
        <begin position="6"/>
        <end position="28"/>
    </location>
</feature>
<dbReference type="FunFam" id="1.10.630.10:FF:000029">
    <property type="entry name" value="Cytochrome P450 734A1"/>
    <property type="match status" value="1"/>
</dbReference>
<dbReference type="GO" id="GO:0005506">
    <property type="term" value="F:iron ion binding"/>
    <property type="evidence" value="ECO:0007669"/>
    <property type="project" value="InterPro"/>
</dbReference>
<dbReference type="InterPro" id="IPR050665">
    <property type="entry name" value="Cytochrome_P450_Monooxygen"/>
</dbReference>
<evidence type="ECO:0000256" key="8">
    <source>
        <dbReference type="ARBA" id="ARBA00023004"/>
    </source>
</evidence>
<dbReference type="GO" id="GO:0020037">
    <property type="term" value="F:heme binding"/>
    <property type="evidence" value="ECO:0007669"/>
    <property type="project" value="InterPro"/>
</dbReference>
<gene>
    <name evidence="14" type="ORF">O6P43_001126</name>
</gene>
<evidence type="ECO:0000256" key="5">
    <source>
        <dbReference type="ARBA" id="ARBA00022723"/>
    </source>
</evidence>
<dbReference type="InterPro" id="IPR001128">
    <property type="entry name" value="Cyt_P450"/>
</dbReference>
<keyword evidence="7 12" id="KW-0560">Oxidoreductase</keyword>
<comment type="caution">
    <text evidence="14">The sequence shown here is derived from an EMBL/GenBank/DDBJ whole genome shotgun (WGS) entry which is preliminary data.</text>
</comment>
<dbReference type="PANTHER" id="PTHR24282:SF255">
    <property type="entry name" value="CYTOCHROME P450 72A11-RELATED"/>
    <property type="match status" value="1"/>
</dbReference>
<keyword evidence="5 11" id="KW-0479">Metal-binding</keyword>
<dbReference type="GO" id="GO:0016705">
    <property type="term" value="F:oxidoreductase activity, acting on paired donors, with incorporation or reduction of molecular oxygen"/>
    <property type="evidence" value="ECO:0007669"/>
    <property type="project" value="InterPro"/>
</dbReference>
<dbReference type="PROSITE" id="PS00086">
    <property type="entry name" value="CYTOCHROME_P450"/>
    <property type="match status" value="1"/>
</dbReference>
<protein>
    <submittedName>
        <fullName evidence="14">Cytochrome P450</fullName>
    </submittedName>
</protein>
<accession>A0AAD7QI47</accession>
<evidence type="ECO:0000256" key="7">
    <source>
        <dbReference type="ARBA" id="ARBA00023002"/>
    </source>
</evidence>
<evidence type="ECO:0000256" key="4">
    <source>
        <dbReference type="ARBA" id="ARBA00022692"/>
    </source>
</evidence>
<dbReference type="PANTHER" id="PTHR24282">
    <property type="entry name" value="CYTOCHROME P450 FAMILY MEMBER"/>
    <property type="match status" value="1"/>
</dbReference>
<dbReference type="PRINTS" id="PR00385">
    <property type="entry name" value="P450"/>
</dbReference>
<keyword evidence="6 13" id="KW-1133">Transmembrane helix</keyword>
<dbReference type="Pfam" id="PF00067">
    <property type="entry name" value="p450"/>
    <property type="match status" value="1"/>
</dbReference>
<dbReference type="InterPro" id="IPR036396">
    <property type="entry name" value="Cyt_P450_sf"/>
</dbReference>
<dbReference type="Proteomes" id="UP001163823">
    <property type="component" value="Chromosome 1"/>
</dbReference>
<keyword evidence="15" id="KW-1185">Reference proteome</keyword>
<organism evidence="14 15">
    <name type="scientific">Quillaja saponaria</name>
    <name type="common">Soap bark tree</name>
    <dbReference type="NCBI Taxonomy" id="32244"/>
    <lineage>
        <taxon>Eukaryota</taxon>
        <taxon>Viridiplantae</taxon>
        <taxon>Streptophyta</taxon>
        <taxon>Embryophyta</taxon>
        <taxon>Tracheophyta</taxon>
        <taxon>Spermatophyta</taxon>
        <taxon>Magnoliopsida</taxon>
        <taxon>eudicotyledons</taxon>
        <taxon>Gunneridae</taxon>
        <taxon>Pentapetalae</taxon>
        <taxon>rosids</taxon>
        <taxon>fabids</taxon>
        <taxon>Fabales</taxon>
        <taxon>Quillajaceae</taxon>
        <taxon>Quillaja</taxon>
    </lineage>
</organism>
<keyword evidence="8 11" id="KW-0408">Iron</keyword>
<keyword evidence="3 11" id="KW-0349">Heme</keyword>